<dbReference type="PANTHER" id="PTHR43289:SF34">
    <property type="entry name" value="SERINE_THREONINE-PROTEIN KINASE YBDM-RELATED"/>
    <property type="match status" value="1"/>
</dbReference>
<dbReference type="Pfam" id="PF00069">
    <property type="entry name" value="Pkinase"/>
    <property type="match status" value="1"/>
</dbReference>
<feature type="compositionally biased region" description="Pro residues" evidence="6">
    <location>
        <begin position="333"/>
        <end position="347"/>
    </location>
</feature>
<dbReference type="Gene3D" id="3.30.200.20">
    <property type="entry name" value="Phosphorylase Kinase, domain 1"/>
    <property type="match status" value="1"/>
</dbReference>
<dbReference type="Proteomes" id="UP000298860">
    <property type="component" value="Unassembled WGS sequence"/>
</dbReference>
<accession>A0A4D4JHD2</accession>
<gene>
    <name evidence="9" type="ORF">GTS_49460</name>
</gene>
<feature type="region of interest" description="Disordered" evidence="6">
    <location>
        <begin position="296"/>
        <end position="371"/>
    </location>
</feature>
<feature type="transmembrane region" description="Helical" evidence="7">
    <location>
        <begin position="402"/>
        <end position="424"/>
    </location>
</feature>
<dbReference type="InterPro" id="IPR011009">
    <property type="entry name" value="Kinase-like_dom_sf"/>
</dbReference>
<dbReference type="AlphaFoldDB" id="A0A4D4JHD2"/>
<evidence type="ECO:0000256" key="5">
    <source>
        <dbReference type="PROSITE-ProRule" id="PRU10141"/>
    </source>
</evidence>
<evidence type="ECO:0000259" key="8">
    <source>
        <dbReference type="PROSITE" id="PS50011"/>
    </source>
</evidence>
<keyword evidence="4 5" id="KW-0067">ATP-binding</keyword>
<dbReference type="GO" id="GO:0005524">
    <property type="term" value="F:ATP binding"/>
    <property type="evidence" value="ECO:0007669"/>
    <property type="project" value="UniProtKB-UniRule"/>
</dbReference>
<dbReference type="PROSITE" id="PS00107">
    <property type="entry name" value="PROTEIN_KINASE_ATP"/>
    <property type="match status" value="1"/>
</dbReference>
<evidence type="ECO:0000256" key="1">
    <source>
        <dbReference type="ARBA" id="ARBA00022679"/>
    </source>
</evidence>
<sequence>MQTLRSSDPRSVGDYAIVSRLGRGAMGTVYLARSRGGRLVAIKLISAELADDPGFRERFRREVAMARSVGGFWTAAVVDADPDAPRPWLATEYVPGPTLQQAVAEHGALPELAVRRLAAGLTEALAAIHATGLVHRDLKPSNVLLGADGPRVIDFGVSQGPERSTLTATGVFFGTPGYSAPEQITGGQVGPATDVFALGGVLVFAATGAGPFGAGEPHALLYRAVHGEPDLRRVPAGLAEVVAACLSRDPAARPTTAQLLARLAGEDAAPPTSAVWLPQPVQTLVRRYHTALSEQGMVSPLPNGSTPAAGSPPGHPAPAKPPTLRYTEHAPPNATPPALPEPTPQQAPPKQTAQQQAPPPPARTAQEGTRFQTSRRAAVLWSAGCALAALYLAGVADHGAGPVMRLAAFVGFVALLVLAARLLVSALRPAAGVRLTAEGMIVTRGRAEARLPWSAVSRVRVVEQGSRPWLVVWLTEGAPVPAPMGGGIFQRYHGGLRVHPVAHERFRRRRAREVRELRAALAWYAPKVYDSN</sequence>
<feature type="transmembrane region" description="Helical" evidence="7">
    <location>
        <begin position="378"/>
        <end position="396"/>
    </location>
</feature>
<dbReference type="InterPro" id="IPR008271">
    <property type="entry name" value="Ser/Thr_kinase_AS"/>
</dbReference>
<dbReference type="OrthoDB" id="9762169at2"/>
<dbReference type="InterPro" id="IPR017441">
    <property type="entry name" value="Protein_kinase_ATP_BS"/>
</dbReference>
<evidence type="ECO:0000313" key="10">
    <source>
        <dbReference type="Proteomes" id="UP000298860"/>
    </source>
</evidence>
<proteinExistence type="predicted"/>
<keyword evidence="7" id="KW-0472">Membrane</keyword>
<evidence type="ECO:0000313" key="9">
    <source>
        <dbReference type="EMBL" id="GDY33313.1"/>
    </source>
</evidence>
<feature type="domain" description="Protein kinase" evidence="8">
    <location>
        <begin position="15"/>
        <end position="277"/>
    </location>
</feature>
<dbReference type="SMART" id="SM00220">
    <property type="entry name" value="S_TKc"/>
    <property type="match status" value="1"/>
</dbReference>
<feature type="compositionally biased region" description="Low complexity" evidence="6">
    <location>
        <begin position="302"/>
        <end position="312"/>
    </location>
</feature>
<dbReference type="PANTHER" id="PTHR43289">
    <property type="entry name" value="MITOGEN-ACTIVATED PROTEIN KINASE KINASE KINASE 20-RELATED"/>
    <property type="match status" value="1"/>
</dbReference>
<dbReference type="RefSeq" id="WP_137816276.1">
    <property type="nucleotide sequence ID" value="NZ_BJFL01000039.1"/>
</dbReference>
<keyword evidence="7" id="KW-0812">Transmembrane</keyword>
<dbReference type="Gene3D" id="1.10.510.10">
    <property type="entry name" value="Transferase(Phosphotransferase) domain 1"/>
    <property type="match status" value="1"/>
</dbReference>
<reference evidence="10" key="1">
    <citation type="submission" date="2019-04" db="EMBL/GenBank/DDBJ databases">
        <title>Draft genome sequence of Pseudonocardiaceae bacterium SL3-2-4.</title>
        <authorList>
            <person name="Ningsih F."/>
            <person name="Yokota A."/>
            <person name="Sakai Y."/>
            <person name="Nanatani K."/>
            <person name="Yabe S."/>
            <person name="Oetari A."/>
            <person name="Sjamsuridzal W."/>
        </authorList>
    </citation>
    <scope>NUCLEOTIDE SEQUENCE [LARGE SCALE GENOMIC DNA]</scope>
    <source>
        <strain evidence="10">SL3-2-4</strain>
    </source>
</reference>
<keyword evidence="10" id="KW-1185">Reference proteome</keyword>
<evidence type="ECO:0000256" key="7">
    <source>
        <dbReference type="SAM" id="Phobius"/>
    </source>
</evidence>
<evidence type="ECO:0000256" key="4">
    <source>
        <dbReference type="ARBA" id="ARBA00022840"/>
    </source>
</evidence>
<dbReference type="GO" id="GO:0004674">
    <property type="term" value="F:protein serine/threonine kinase activity"/>
    <property type="evidence" value="ECO:0007669"/>
    <property type="project" value="TreeGrafter"/>
</dbReference>
<evidence type="ECO:0000256" key="6">
    <source>
        <dbReference type="SAM" id="MobiDB-lite"/>
    </source>
</evidence>
<evidence type="ECO:0000256" key="2">
    <source>
        <dbReference type="ARBA" id="ARBA00022741"/>
    </source>
</evidence>
<keyword evidence="7" id="KW-1133">Transmembrane helix</keyword>
<dbReference type="SUPFAM" id="SSF56112">
    <property type="entry name" value="Protein kinase-like (PK-like)"/>
    <property type="match status" value="1"/>
</dbReference>
<protein>
    <recommendedName>
        <fullName evidence="8">Protein kinase domain-containing protein</fullName>
    </recommendedName>
</protein>
<comment type="caution">
    <text evidence="9">The sequence shown here is derived from an EMBL/GenBank/DDBJ whole genome shotgun (WGS) entry which is preliminary data.</text>
</comment>
<dbReference type="PROSITE" id="PS50011">
    <property type="entry name" value="PROTEIN_KINASE_DOM"/>
    <property type="match status" value="1"/>
</dbReference>
<dbReference type="PROSITE" id="PS00108">
    <property type="entry name" value="PROTEIN_KINASE_ST"/>
    <property type="match status" value="1"/>
</dbReference>
<dbReference type="EMBL" id="BJFL01000039">
    <property type="protein sequence ID" value="GDY33313.1"/>
    <property type="molecule type" value="Genomic_DNA"/>
</dbReference>
<keyword evidence="3" id="KW-0418">Kinase</keyword>
<evidence type="ECO:0000256" key="3">
    <source>
        <dbReference type="ARBA" id="ARBA00022777"/>
    </source>
</evidence>
<feature type="binding site" evidence="5">
    <location>
        <position position="43"/>
    </location>
    <ligand>
        <name>ATP</name>
        <dbReference type="ChEBI" id="CHEBI:30616"/>
    </ligand>
</feature>
<organism evidence="9 10">
    <name type="scientific">Gandjariella thermophila</name>
    <dbReference type="NCBI Taxonomy" id="1931992"/>
    <lineage>
        <taxon>Bacteria</taxon>
        <taxon>Bacillati</taxon>
        <taxon>Actinomycetota</taxon>
        <taxon>Actinomycetes</taxon>
        <taxon>Pseudonocardiales</taxon>
        <taxon>Pseudonocardiaceae</taxon>
        <taxon>Gandjariella</taxon>
    </lineage>
</organism>
<name>A0A4D4JHD2_9PSEU</name>
<dbReference type="CDD" id="cd14014">
    <property type="entry name" value="STKc_PknB_like"/>
    <property type="match status" value="1"/>
</dbReference>
<keyword evidence="1" id="KW-0808">Transferase</keyword>
<dbReference type="InterPro" id="IPR000719">
    <property type="entry name" value="Prot_kinase_dom"/>
</dbReference>
<keyword evidence="2 5" id="KW-0547">Nucleotide-binding</keyword>